<dbReference type="AlphaFoldDB" id="A0A0F9PV98"/>
<accession>A0A0F9PV98</accession>
<evidence type="ECO:0000313" key="1">
    <source>
        <dbReference type="EMBL" id="KKN35545.1"/>
    </source>
</evidence>
<protein>
    <submittedName>
        <fullName evidence="1">Uncharacterized protein</fullName>
    </submittedName>
</protein>
<sequence>MTEIIMQIEDIEKTFTFGLQEQIGLRKGSISRYEEMTQKQADEINARMYYNYIKWVRVQDVGLKKCGLTRAQYEAVKK</sequence>
<comment type="caution">
    <text evidence="1">The sequence shown here is derived from an EMBL/GenBank/DDBJ whole genome shotgun (WGS) entry which is preliminary data.</text>
</comment>
<proteinExistence type="predicted"/>
<dbReference type="EMBL" id="LAZR01002030">
    <property type="protein sequence ID" value="KKN35545.1"/>
    <property type="molecule type" value="Genomic_DNA"/>
</dbReference>
<name>A0A0F9PV98_9ZZZZ</name>
<gene>
    <name evidence="1" type="ORF">LCGC14_0782360</name>
</gene>
<reference evidence="1" key="1">
    <citation type="journal article" date="2015" name="Nature">
        <title>Complex archaea that bridge the gap between prokaryotes and eukaryotes.</title>
        <authorList>
            <person name="Spang A."/>
            <person name="Saw J.H."/>
            <person name="Jorgensen S.L."/>
            <person name="Zaremba-Niedzwiedzka K."/>
            <person name="Martijn J."/>
            <person name="Lind A.E."/>
            <person name="van Eijk R."/>
            <person name="Schleper C."/>
            <person name="Guy L."/>
            <person name="Ettema T.J."/>
        </authorList>
    </citation>
    <scope>NUCLEOTIDE SEQUENCE</scope>
</reference>
<organism evidence="1">
    <name type="scientific">marine sediment metagenome</name>
    <dbReference type="NCBI Taxonomy" id="412755"/>
    <lineage>
        <taxon>unclassified sequences</taxon>
        <taxon>metagenomes</taxon>
        <taxon>ecological metagenomes</taxon>
    </lineage>
</organism>